<organism evidence="5 6">
    <name type="scientific">Streptomyces alkaliphilus</name>
    <dbReference type="NCBI Taxonomy" id="1472722"/>
    <lineage>
        <taxon>Bacteria</taxon>
        <taxon>Bacillati</taxon>
        <taxon>Actinomycetota</taxon>
        <taxon>Actinomycetes</taxon>
        <taxon>Kitasatosporales</taxon>
        <taxon>Streptomycetaceae</taxon>
        <taxon>Streptomyces</taxon>
    </lineage>
</organism>
<keyword evidence="6" id="KW-1185">Reference proteome</keyword>
<protein>
    <submittedName>
        <fullName evidence="5">HIT domain-containing protein</fullName>
    </submittedName>
</protein>
<dbReference type="Pfam" id="PF01230">
    <property type="entry name" value="HIT"/>
    <property type="match status" value="1"/>
</dbReference>
<evidence type="ECO:0000256" key="2">
    <source>
        <dbReference type="PIRSR" id="PIRSR601310-3"/>
    </source>
</evidence>
<sequence>MNCAFCAIVAGTAPATVMRTWPDAIAIVPLNPVVGGHWLVIPRVHVPDAAADPEVSAAVMRRAAEVIAHTGDDCNLITSVGAPATQTVFHLHLHIVPRETGDGLPLPWTPRQTPA</sequence>
<dbReference type="GO" id="GO:0006790">
    <property type="term" value="P:sulfur compound metabolic process"/>
    <property type="evidence" value="ECO:0007669"/>
    <property type="project" value="TreeGrafter"/>
</dbReference>
<accession>A0A7W3THN0</accession>
<dbReference type="Gene3D" id="3.30.428.10">
    <property type="entry name" value="HIT-like"/>
    <property type="match status" value="1"/>
</dbReference>
<dbReference type="RefSeq" id="WP_182608252.1">
    <property type="nucleotide sequence ID" value="NZ_VKHT01001273.1"/>
</dbReference>
<proteinExistence type="predicted"/>
<feature type="short sequence motif" description="Histidine triad motif" evidence="2 3">
    <location>
        <begin position="90"/>
        <end position="94"/>
    </location>
</feature>
<dbReference type="InterPro" id="IPR036265">
    <property type="entry name" value="HIT-like_sf"/>
</dbReference>
<dbReference type="GO" id="GO:0009150">
    <property type="term" value="P:purine ribonucleotide metabolic process"/>
    <property type="evidence" value="ECO:0007669"/>
    <property type="project" value="TreeGrafter"/>
</dbReference>
<dbReference type="SUPFAM" id="SSF54197">
    <property type="entry name" value="HIT-like"/>
    <property type="match status" value="1"/>
</dbReference>
<dbReference type="EMBL" id="VKHT01001273">
    <property type="protein sequence ID" value="MBB0246991.1"/>
    <property type="molecule type" value="Genomic_DNA"/>
</dbReference>
<comment type="caution">
    <text evidence="5">The sequence shown here is derived from an EMBL/GenBank/DDBJ whole genome shotgun (WGS) entry which is preliminary data.</text>
</comment>
<feature type="active site" description="Tele-AMP-histidine intermediate" evidence="1">
    <location>
        <position position="92"/>
    </location>
</feature>
<evidence type="ECO:0000313" key="6">
    <source>
        <dbReference type="Proteomes" id="UP000538929"/>
    </source>
</evidence>
<dbReference type="InterPro" id="IPR011146">
    <property type="entry name" value="HIT-like"/>
</dbReference>
<evidence type="ECO:0000259" key="4">
    <source>
        <dbReference type="PROSITE" id="PS51084"/>
    </source>
</evidence>
<gene>
    <name evidence="5" type="ORF">FNQ90_23420</name>
</gene>
<feature type="domain" description="HIT" evidence="4">
    <location>
        <begin position="4"/>
        <end position="105"/>
    </location>
</feature>
<evidence type="ECO:0000313" key="5">
    <source>
        <dbReference type="EMBL" id="MBB0246991.1"/>
    </source>
</evidence>
<evidence type="ECO:0000256" key="1">
    <source>
        <dbReference type="PIRSR" id="PIRSR601310-1"/>
    </source>
</evidence>
<dbReference type="Proteomes" id="UP000538929">
    <property type="component" value="Unassembled WGS sequence"/>
</dbReference>
<reference evidence="6" key="1">
    <citation type="submission" date="2019-10" db="EMBL/GenBank/DDBJ databases">
        <title>Streptomyces sp. nov., a novel actinobacterium isolated from alkaline environment.</title>
        <authorList>
            <person name="Golinska P."/>
        </authorList>
    </citation>
    <scope>NUCLEOTIDE SEQUENCE [LARGE SCALE GENOMIC DNA]</scope>
    <source>
        <strain evidence="6">DSM 42118</strain>
    </source>
</reference>
<dbReference type="PANTHER" id="PTHR47670:SF1">
    <property type="entry name" value="ADENYLYLSULFATASE HINT3"/>
    <property type="match status" value="1"/>
</dbReference>
<dbReference type="PROSITE" id="PS51084">
    <property type="entry name" value="HIT_2"/>
    <property type="match status" value="1"/>
</dbReference>
<dbReference type="PANTHER" id="PTHR47670">
    <property type="entry name" value="ADENYLYLSULFATASE HINT3"/>
    <property type="match status" value="1"/>
</dbReference>
<dbReference type="GO" id="GO:0047627">
    <property type="term" value="F:adenylylsulfatase activity"/>
    <property type="evidence" value="ECO:0007669"/>
    <property type="project" value="TreeGrafter"/>
</dbReference>
<dbReference type="PRINTS" id="PR00332">
    <property type="entry name" value="HISTRIAD"/>
</dbReference>
<name>A0A7W3THN0_9ACTN</name>
<evidence type="ECO:0000256" key="3">
    <source>
        <dbReference type="PROSITE-ProRule" id="PRU00464"/>
    </source>
</evidence>
<dbReference type="InterPro" id="IPR001310">
    <property type="entry name" value="Histidine_triad_HIT"/>
</dbReference>
<dbReference type="AlphaFoldDB" id="A0A7W3THN0"/>